<dbReference type="SUPFAM" id="SSF56112">
    <property type="entry name" value="Protein kinase-like (PK-like)"/>
    <property type="match status" value="1"/>
</dbReference>
<gene>
    <name evidence="1" type="ORF">GCM10010185_27600</name>
</gene>
<dbReference type="NCBIfam" id="TIGR03847">
    <property type="entry name" value="conserved hypothetical protein"/>
    <property type="match status" value="1"/>
</dbReference>
<reference evidence="1" key="1">
    <citation type="journal article" date="2014" name="Int. J. Syst. Evol. Microbiol.">
        <title>Complete genome sequence of Corynebacterium casei LMG S-19264T (=DSM 44701T), isolated from a smear-ripened cheese.</title>
        <authorList>
            <consortium name="US DOE Joint Genome Institute (JGI-PGF)"/>
            <person name="Walter F."/>
            <person name="Albersmeier A."/>
            <person name="Kalinowski J."/>
            <person name="Ruckert C."/>
        </authorList>
    </citation>
    <scope>NUCLEOTIDE SEQUENCE</scope>
    <source>
        <strain evidence="1">JCM 3313</strain>
    </source>
</reference>
<evidence type="ECO:0000313" key="1">
    <source>
        <dbReference type="EMBL" id="GGP53798.1"/>
    </source>
</evidence>
<dbReference type="EMBL" id="BMRG01000004">
    <property type="protein sequence ID" value="GGP53798.1"/>
    <property type="molecule type" value="Genomic_DNA"/>
</dbReference>
<name>A0A918AKR4_9PSEU</name>
<evidence type="ECO:0008006" key="3">
    <source>
        <dbReference type="Google" id="ProtNLM"/>
    </source>
</evidence>
<dbReference type="InterPro" id="IPR011009">
    <property type="entry name" value="Kinase-like_dom_sf"/>
</dbReference>
<dbReference type="AlphaFoldDB" id="A0A918AKR4"/>
<dbReference type="Proteomes" id="UP000639606">
    <property type="component" value="Unassembled WGS sequence"/>
</dbReference>
<dbReference type="Gene3D" id="1.10.510.10">
    <property type="entry name" value="Transferase(Phosphotransferase) domain 1"/>
    <property type="match status" value="1"/>
</dbReference>
<dbReference type="GO" id="GO:0016773">
    <property type="term" value="F:phosphotransferase activity, alcohol group as acceptor"/>
    <property type="evidence" value="ECO:0007669"/>
    <property type="project" value="InterPro"/>
</dbReference>
<organism evidence="1 2">
    <name type="scientific">Saccharothrix coeruleofusca</name>
    <dbReference type="NCBI Taxonomy" id="33919"/>
    <lineage>
        <taxon>Bacteria</taxon>
        <taxon>Bacillati</taxon>
        <taxon>Actinomycetota</taxon>
        <taxon>Actinomycetes</taxon>
        <taxon>Pseudonocardiales</taxon>
        <taxon>Pseudonocardiaceae</taxon>
        <taxon>Saccharothrix</taxon>
    </lineage>
</organism>
<proteinExistence type="predicted"/>
<dbReference type="RefSeq" id="WP_189223611.1">
    <property type="nucleotide sequence ID" value="NZ_BMRG01000004.1"/>
</dbReference>
<evidence type="ECO:0000313" key="2">
    <source>
        <dbReference type="Proteomes" id="UP000639606"/>
    </source>
</evidence>
<sequence length="316" mass="34036">MARVIHVFRQPDRFVAGTVGQPGERTFYLQASEESRLVSVALEKQQVAVLAERIGSLLEEVHRRFGAEVPAEVPDDLRDTEPLVVPVEEEFKVGTMGLGWDAESRAVVIELLAITEEEVDEAVVLDDTEEEHAALRAWEPSPRVVRVLEADVPAGALLLEGLVPGTQVGSSGGVAAVPVRRLADLLRELHTPPPPPGLPTLAQRVDYIFDLFRRRRPEQDHSAAHAAAAALAGDRVPTRLLHGDLHLGNVLDGGARGLVVIDPRPCVGDPAVDAVDFAYAGPDLRARIEALSAVVDGDRLAAWCAAFAPYFPSQPA</sequence>
<comment type="caution">
    <text evidence="1">The sequence shown here is derived from an EMBL/GenBank/DDBJ whole genome shotgun (WGS) entry which is preliminary data.</text>
</comment>
<keyword evidence="2" id="KW-1185">Reference proteome</keyword>
<protein>
    <recommendedName>
        <fullName evidence="3">Streptomycin 6-kinase</fullName>
    </recommendedName>
</protein>
<dbReference type="Pfam" id="PF11290">
    <property type="entry name" value="DUF3090"/>
    <property type="match status" value="1"/>
</dbReference>
<accession>A0A918AKR4</accession>
<dbReference type="InterPro" id="IPR021441">
    <property type="entry name" value="DUF3090"/>
</dbReference>
<dbReference type="GO" id="GO:0019748">
    <property type="term" value="P:secondary metabolic process"/>
    <property type="evidence" value="ECO:0007669"/>
    <property type="project" value="InterPro"/>
</dbReference>
<reference evidence="1" key="2">
    <citation type="submission" date="2020-09" db="EMBL/GenBank/DDBJ databases">
        <authorList>
            <person name="Sun Q."/>
            <person name="Ohkuma M."/>
        </authorList>
    </citation>
    <scope>NUCLEOTIDE SEQUENCE</scope>
    <source>
        <strain evidence="1">JCM 3313</strain>
    </source>
</reference>